<protein>
    <submittedName>
        <fullName evidence="1">Uncharacterized protein</fullName>
    </submittedName>
</protein>
<keyword evidence="2" id="KW-1185">Reference proteome</keyword>
<proteinExistence type="predicted"/>
<sequence>MIGEKLDKTSMHYQTGASFRELLAMSASATFTVVCGRCFSSTRTHRPMEWKRDRSFHALARTLGSGGTRQ</sequence>
<evidence type="ECO:0000313" key="1">
    <source>
        <dbReference type="EMBL" id="GBP24028.1"/>
    </source>
</evidence>
<name>A0A4C1UCC8_EUMVA</name>
<evidence type="ECO:0000313" key="2">
    <source>
        <dbReference type="Proteomes" id="UP000299102"/>
    </source>
</evidence>
<accession>A0A4C1UCC8</accession>
<comment type="caution">
    <text evidence="1">The sequence shown here is derived from an EMBL/GenBank/DDBJ whole genome shotgun (WGS) entry which is preliminary data.</text>
</comment>
<gene>
    <name evidence="1" type="ORF">EVAR_10129_1</name>
</gene>
<dbReference type="Proteomes" id="UP000299102">
    <property type="component" value="Unassembled WGS sequence"/>
</dbReference>
<dbReference type="AlphaFoldDB" id="A0A4C1UCC8"/>
<dbReference type="EMBL" id="BGZK01000156">
    <property type="protein sequence ID" value="GBP24028.1"/>
    <property type="molecule type" value="Genomic_DNA"/>
</dbReference>
<reference evidence="1 2" key="1">
    <citation type="journal article" date="2019" name="Commun. Biol.">
        <title>The bagworm genome reveals a unique fibroin gene that provides high tensile strength.</title>
        <authorList>
            <person name="Kono N."/>
            <person name="Nakamura H."/>
            <person name="Ohtoshi R."/>
            <person name="Tomita M."/>
            <person name="Numata K."/>
            <person name="Arakawa K."/>
        </authorList>
    </citation>
    <scope>NUCLEOTIDE SEQUENCE [LARGE SCALE GENOMIC DNA]</scope>
</reference>
<organism evidence="1 2">
    <name type="scientific">Eumeta variegata</name>
    <name type="common">Bagworm moth</name>
    <name type="synonym">Eumeta japonica</name>
    <dbReference type="NCBI Taxonomy" id="151549"/>
    <lineage>
        <taxon>Eukaryota</taxon>
        <taxon>Metazoa</taxon>
        <taxon>Ecdysozoa</taxon>
        <taxon>Arthropoda</taxon>
        <taxon>Hexapoda</taxon>
        <taxon>Insecta</taxon>
        <taxon>Pterygota</taxon>
        <taxon>Neoptera</taxon>
        <taxon>Endopterygota</taxon>
        <taxon>Lepidoptera</taxon>
        <taxon>Glossata</taxon>
        <taxon>Ditrysia</taxon>
        <taxon>Tineoidea</taxon>
        <taxon>Psychidae</taxon>
        <taxon>Oiketicinae</taxon>
        <taxon>Eumeta</taxon>
    </lineage>
</organism>